<keyword evidence="14" id="KW-1185">Reference proteome</keyword>
<feature type="domain" description="RING-type" evidence="12">
    <location>
        <begin position="2"/>
        <end position="212"/>
    </location>
</feature>
<dbReference type="InterPro" id="IPR002867">
    <property type="entry name" value="IBR_dom"/>
</dbReference>
<feature type="transmembrane region" description="Helical" evidence="10">
    <location>
        <begin position="211"/>
        <end position="229"/>
    </location>
</feature>
<keyword evidence="4" id="KW-0479">Metal-binding</keyword>
<accession>A0AAD1UTV4</accession>
<evidence type="ECO:0000259" key="11">
    <source>
        <dbReference type="PROSITE" id="PS50089"/>
    </source>
</evidence>
<sequence length="412" mass="47847">MSSQYCVICFTNSVDIPMLCGSYICGPCITEWAKSKLIMDRLSGQVTIPCPNYQCEHSLSHIDLITFLGIEMFESINEQYTQIYLSNTEDIRRCPNEECSYAGMIKMESCSDKLRCNKCSFEWREYSQLTDSQKMIKSVKDFLTFKSETFSYINEVLTGVPCPKCGLVIWKDGGCNHMVCQKCKHEFCWSCLGHYPGYNHREETFCPLRQFIIYLIPIVAFVTLDYKLCSHVSLVSWIHSLLYSVVHFLFFYFLMPNILVLICFLEALFIGWTVEGFREWSTLPQRRMAYFTSILVVVYPFTYCYLWYKILISDRLFYLASSIWYEILIVLAGVCLVLAGFILYHALRLVIRLAAKIITKLISVLSGITSKIKTNLTKIRKAVYLTKNEKIRREAARGIHQRAKWGSKLKTE</sequence>
<feature type="transmembrane region" description="Helical" evidence="10">
    <location>
        <begin position="323"/>
        <end position="347"/>
    </location>
</feature>
<keyword evidence="7" id="KW-0833">Ubl conjugation pathway</keyword>
<dbReference type="InterPro" id="IPR001841">
    <property type="entry name" value="Znf_RING"/>
</dbReference>
<organism evidence="13 14">
    <name type="scientific">Euplotes crassus</name>
    <dbReference type="NCBI Taxonomy" id="5936"/>
    <lineage>
        <taxon>Eukaryota</taxon>
        <taxon>Sar</taxon>
        <taxon>Alveolata</taxon>
        <taxon>Ciliophora</taxon>
        <taxon>Intramacronucleata</taxon>
        <taxon>Spirotrichea</taxon>
        <taxon>Hypotrichia</taxon>
        <taxon>Euplotida</taxon>
        <taxon>Euplotidae</taxon>
        <taxon>Moneuplotes</taxon>
    </lineage>
</organism>
<dbReference type="PROSITE" id="PS51873">
    <property type="entry name" value="TRIAD"/>
    <property type="match status" value="1"/>
</dbReference>
<proteinExistence type="predicted"/>
<dbReference type="Gene3D" id="3.30.40.10">
    <property type="entry name" value="Zinc/RING finger domain, C3HC4 (zinc finger)"/>
    <property type="match status" value="1"/>
</dbReference>
<dbReference type="PROSITE" id="PS50089">
    <property type="entry name" value="ZF_RING_2"/>
    <property type="match status" value="1"/>
</dbReference>
<name>A0AAD1UTV4_EUPCR</name>
<evidence type="ECO:0000256" key="7">
    <source>
        <dbReference type="ARBA" id="ARBA00022786"/>
    </source>
</evidence>
<dbReference type="InterPro" id="IPR031127">
    <property type="entry name" value="E3_UB_ligase_RBR"/>
</dbReference>
<dbReference type="GO" id="GO:0061630">
    <property type="term" value="F:ubiquitin protein ligase activity"/>
    <property type="evidence" value="ECO:0007669"/>
    <property type="project" value="UniProtKB-EC"/>
</dbReference>
<comment type="caution">
    <text evidence="13">The sequence shown here is derived from an EMBL/GenBank/DDBJ whole genome shotgun (WGS) entry which is preliminary data.</text>
</comment>
<reference evidence="13" key="1">
    <citation type="submission" date="2023-07" db="EMBL/GenBank/DDBJ databases">
        <authorList>
            <consortium name="AG Swart"/>
            <person name="Singh M."/>
            <person name="Singh A."/>
            <person name="Seah K."/>
            <person name="Emmerich C."/>
        </authorList>
    </citation>
    <scope>NUCLEOTIDE SEQUENCE</scope>
    <source>
        <strain evidence="13">DP1</strain>
    </source>
</reference>
<dbReference type="InterPro" id="IPR044066">
    <property type="entry name" value="TRIAD_supradom"/>
</dbReference>
<protein>
    <recommendedName>
        <fullName evidence="2">RBR-type E3 ubiquitin transferase</fullName>
        <ecNumber evidence="2">2.3.2.31</ecNumber>
    </recommendedName>
</protein>
<dbReference type="SMART" id="SM00647">
    <property type="entry name" value="IBR"/>
    <property type="match status" value="1"/>
</dbReference>
<feature type="domain" description="RING-type" evidence="11">
    <location>
        <begin position="162"/>
        <end position="210"/>
    </location>
</feature>
<dbReference type="PROSITE" id="PS00518">
    <property type="entry name" value="ZF_RING_1"/>
    <property type="match status" value="1"/>
</dbReference>
<dbReference type="Proteomes" id="UP001295684">
    <property type="component" value="Unassembled WGS sequence"/>
</dbReference>
<comment type="catalytic activity">
    <reaction evidence="1">
        <text>[E2 ubiquitin-conjugating enzyme]-S-ubiquitinyl-L-cysteine + [acceptor protein]-L-lysine = [E2 ubiquitin-conjugating enzyme]-L-cysteine + [acceptor protein]-N(6)-ubiquitinyl-L-lysine.</text>
        <dbReference type="EC" id="2.3.2.31"/>
    </reaction>
</comment>
<evidence type="ECO:0000313" key="14">
    <source>
        <dbReference type="Proteomes" id="UP001295684"/>
    </source>
</evidence>
<keyword evidence="6 9" id="KW-0863">Zinc-finger</keyword>
<evidence type="ECO:0000256" key="2">
    <source>
        <dbReference type="ARBA" id="ARBA00012251"/>
    </source>
</evidence>
<keyword evidence="3" id="KW-0808">Transferase</keyword>
<evidence type="ECO:0000256" key="10">
    <source>
        <dbReference type="SAM" id="Phobius"/>
    </source>
</evidence>
<evidence type="ECO:0000256" key="4">
    <source>
        <dbReference type="ARBA" id="ARBA00022723"/>
    </source>
</evidence>
<dbReference type="InterPro" id="IPR013083">
    <property type="entry name" value="Znf_RING/FYVE/PHD"/>
</dbReference>
<keyword evidence="10" id="KW-1133">Transmembrane helix</keyword>
<gene>
    <name evidence="13" type="ORF">ECRASSUSDP1_LOCUS12813</name>
</gene>
<feature type="transmembrane region" description="Helical" evidence="10">
    <location>
        <begin position="289"/>
        <end position="308"/>
    </location>
</feature>
<evidence type="ECO:0000313" key="13">
    <source>
        <dbReference type="EMBL" id="CAI2371490.1"/>
    </source>
</evidence>
<evidence type="ECO:0000256" key="6">
    <source>
        <dbReference type="ARBA" id="ARBA00022771"/>
    </source>
</evidence>
<dbReference type="PANTHER" id="PTHR11685">
    <property type="entry name" value="RBR FAMILY RING FINGER AND IBR DOMAIN-CONTAINING"/>
    <property type="match status" value="1"/>
</dbReference>
<keyword evidence="10" id="KW-0812">Transmembrane</keyword>
<dbReference type="SUPFAM" id="SSF57850">
    <property type="entry name" value="RING/U-box"/>
    <property type="match status" value="2"/>
</dbReference>
<dbReference type="GO" id="GO:0016567">
    <property type="term" value="P:protein ubiquitination"/>
    <property type="evidence" value="ECO:0007669"/>
    <property type="project" value="InterPro"/>
</dbReference>
<evidence type="ECO:0000256" key="5">
    <source>
        <dbReference type="ARBA" id="ARBA00022737"/>
    </source>
</evidence>
<evidence type="ECO:0000256" key="1">
    <source>
        <dbReference type="ARBA" id="ARBA00001798"/>
    </source>
</evidence>
<dbReference type="EMBL" id="CAMPGE010012729">
    <property type="protein sequence ID" value="CAI2371490.1"/>
    <property type="molecule type" value="Genomic_DNA"/>
</dbReference>
<dbReference type="Pfam" id="PF22191">
    <property type="entry name" value="IBR_1"/>
    <property type="match status" value="1"/>
</dbReference>
<evidence type="ECO:0000256" key="9">
    <source>
        <dbReference type="PROSITE-ProRule" id="PRU00175"/>
    </source>
</evidence>
<dbReference type="AlphaFoldDB" id="A0AAD1UTV4"/>
<keyword evidence="5" id="KW-0677">Repeat</keyword>
<feature type="transmembrane region" description="Helical" evidence="10">
    <location>
        <begin position="258"/>
        <end position="277"/>
    </location>
</feature>
<evidence type="ECO:0000259" key="12">
    <source>
        <dbReference type="PROSITE" id="PS51873"/>
    </source>
</evidence>
<evidence type="ECO:0000256" key="3">
    <source>
        <dbReference type="ARBA" id="ARBA00022679"/>
    </source>
</evidence>
<keyword evidence="10" id="KW-0472">Membrane</keyword>
<dbReference type="GO" id="GO:0008270">
    <property type="term" value="F:zinc ion binding"/>
    <property type="evidence" value="ECO:0007669"/>
    <property type="project" value="UniProtKB-KW"/>
</dbReference>
<dbReference type="EC" id="2.3.2.31" evidence="2"/>
<keyword evidence="8" id="KW-0862">Zinc</keyword>
<dbReference type="InterPro" id="IPR017907">
    <property type="entry name" value="Znf_RING_CS"/>
</dbReference>
<evidence type="ECO:0000256" key="8">
    <source>
        <dbReference type="ARBA" id="ARBA00022833"/>
    </source>
</evidence>
<dbReference type="Gene3D" id="1.20.120.1750">
    <property type="match status" value="1"/>
</dbReference>